<accession>A0AAU9UPE8</accession>
<dbReference type="EMBL" id="CAKOGL010000023">
    <property type="protein sequence ID" value="CAH2100886.1"/>
    <property type="molecule type" value="Genomic_DNA"/>
</dbReference>
<evidence type="ECO:0000313" key="1">
    <source>
        <dbReference type="EMBL" id="CAH2100886.1"/>
    </source>
</evidence>
<reference evidence="1" key="1">
    <citation type="submission" date="2022-03" db="EMBL/GenBank/DDBJ databases">
        <authorList>
            <person name="Tunstrom K."/>
        </authorList>
    </citation>
    <scope>NUCLEOTIDE SEQUENCE</scope>
</reference>
<proteinExistence type="predicted"/>
<dbReference type="Proteomes" id="UP001153954">
    <property type="component" value="Unassembled WGS sequence"/>
</dbReference>
<sequence>MHLFSDESDNEMYEAGVFDSNLSIVGSKDHRNYARINYMSVLSEKEFIFRFRLNKTLVSELLIKIMPNLRVHSSRNNGVSPLHQLLLTLRFYALGTMLVSVADFIGVSKTSASRIVSDVSRAIAGLYPQYVRILQNTQNGFYEIAGFPRILGAIDCTHVPIQSPG</sequence>
<evidence type="ECO:0000313" key="2">
    <source>
        <dbReference type="Proteomes" id="UP001153954"/>
    </source>
</evidence>
<dbReference type="AlphaFoldDB" id="A0AAU9UPE8"/>
<keyword evidence="2" id="KW-1185">Reference proteome</keyword>
<evidence type="ECO:0008006" key="3">
    <source>
        <dbReference type="Google" id="ProtNLM"/>
    </source>
</evidence>
<protein>
    <recommendedName>
        <fullName evidence="3">Nuclease HARBI1</fullName>
    </recommendedName>
</protein>
<organism evidence="1 2">
    <name type="scientific">Euphydryas editha</name>
    <name type="common">Edith's checkerspot</name>
    <dbReference type="NCBI Taxonomy" id="104508"/>
    <lineage>
        <taxon>Eukaryota</taxon>
        <taxon>Metazoa</taxon>
        <taxon>Ecdysozoa</taxon>
        <taxon>Arthropoda</taxon>
        <taxon>Hexapoda</taxon>
        <taxon>Insecta</taxon>
        <taxon>Pterygota</taxon>
        <taxon>Neoptera</taxon>
        <taxon>Endopterygota</taxon>
        <taxon>Lepidoptera</taxon>
        <taxon>Glossata</taxon>
        <taxon>Ditrysia</taxon>
        <taxon>Papilionoidea</taxon>
        <taxon>Nymphalidae</taxon>
        <taxon>Nymphalinae</taxon>
        <taxon>Euphydryas</taxon>
    </lineage>
</organism>
<gene>
    <name evidence="1" type="ORF">EEDITHA_LOCUS15696</name>
</gene>
<comment type="caution">
    <text evidence="1">The sequence shown here is derived from an EMBL/GenBank/DDBJ whole genome shotgun (WGS) entry which is preliminary data.</text>
</comment>
<name>A0AAU9UPE8_EUPED</name>